<sequence length="104" mass="11299">MPDRVPGHAAFWQGAALPGQVGKKIAVRAQSAQGSDQGNARPATLLTEELIPAQVENFDLGIAVLFQEFLNNSRLCFLSYRPRPRIAGPFTESDSTVFIVNVCL</sequence>
<evidence type="ECO:0000313" key="2">
    <source>
        <dbReference type="Proteomes" id="UP001595528"/>
    </source>
</evidence>
<name>A0ABV7L1J1_9PROT</name>
<organism evidence="1 2">
    <name type="scientific">Marinibaculum pumilum</name>
    <dbReference type="NCBI Taxonomy" id="1766165"/>
    <lineage>
        <taxon>Bacteria</taxon>
        <taxon>Pseudomonadati</taxon>
        <taxon>Pseudomonadota</taxon>
        <taxon>Alphaproteobacteria</taxon>
        <taxon>Rhodospirillales</taxon>
        <taxon>Rhodospirillaceae</taxon>
        <taxon>Marinibaculum</taxon>
    </lineage>
</organism>
<dbReference type="Proteomes" id="UP001595528">
    <property type="component" value="Unassembled WGS sequence"/>
</dbReference>
<protein>
    <submittedName>
        <fullName evidence="1">Uncharacterized protein</fullName>
    </submittedName>
</protein>
<dbReference type="RefSeq" id="WP_379901230.1">
    <property type="nucleotide sequence ID" value="NZ_JBHRTR010000028.1"/>
</dbReference>
<gene>
    <name evidence="1" type="ORF">ACFOGJ_13575</name>
</gene>
<accession>A0ABV7L1J1</accession>
<comment type="caution">
    <text evidence="1">The sequence shown here is derived from an EMBL/GenBank/DDBJ whole genome shotgun (WGS) entry which is preliminary data.</text>
</comment>
<dbReference type="EMBL" id="JBHRTR010000028">
    <property type="protein sequence ID" value="MFC3228270.1"/>
    <property type="molecule type" value="Genomic_DNA"/>
</dbReference>
<evidence type="ECO:0000313" key="1">
    <source>
        <dbReference type="EMBL" id="MFC3228270.1"/>
    </source>
</evidence>
<reference evidence="2" key="1">
    <citation type="journal article" date="2019" name="Int. J. Syst. Evol. Microbiol.">
        <title>The Global Catalogue of Microorganisms (GCM) 10K type strain sequencing project: providing services to taxonomists for standard genome sequencing and annotation.</title>
        <authorList>
            <consortium name="The Broad Institute Genomics Platform"/>
            <consortium name="The Broad Institute Genome Sequencing Center for Infectious Disease"/>
            <person name="Wu L."/>
            <person name="Ma J."/>
        </authorList>
    </citation>
    <scope>NUCLEOTIDE SEQUENCE [LARGE SCALE GENOMIC DNA]</scope>
    <source>
        <strain evidence="2">KCTC 42964</strain>
    </source>
</reference>
<keyword evidence="2" id="KW-1185">Reference proteome</keyword>
<proteinExistence type="predicted"/>